<dbReference type="GeneID" id="5234598"/>
<dbReference type="InParanoid" id="A5DWK9"/>
<organism evidence="2 3">
    <name type="scientific">Lodderomyces elongisporus (strain ATCC 11503 / CBS 2605 / JCM 1781 / NBRC 1676 / NRRL YB-4239)</name>
    <name type="common">Yeast</name>
    <name type="synonym">Saccharomyces elongisporus</name>
    <dbReference type="NCBI Taxonomy" id="379508"/>
    <lineage>
        <taxon>Eukaryota</taxon>
        <taxon>Fungi</taxon>
        <taxon>Dikarya</taxon>
        <taxon>Ascomycota</taxon>
        <taxon>Saccharomycotina</taxon>
        <taxon>Pichiomycetes</taxon>
        <taxon>Debaryomycetaceae</taxon>
        <taxon>Candida/Lodderomyces clade</taxon>
        <taxon>Lodderomyces</taxon>
    </lineage>
</organism>
<dbReference type="VEuPathDB" id="FungiDB:LELG_01745"/>
<keyword evidence="3" id="KW-1185">Reference proteome</keyword>
<dbReference type="OrthoDB" id="4082726at2759"/>
<feature type="region of interest" description="Disordered" evidence="1">
    <location>
        <begin position="77"/>
        <end position="96"/>
    </location>
</feature>
<sequence length="683" mass="79676">MQGDLAKNVEQLVALIISIINENINENIDENQEHNCTEQHENKNVADLEDVFSKYTNHVNDLFHLYKPEDLSDNAKEGLENSLENSTSDSKVSTTNRDDHTKFNEFIVVNASQSVSNLLITGLIDSAAADKKHYTYQKKIAFLLDFLIWLALKVDECAKTAFYQTLLTTLQQLLAISTDEAQIFWNYLEARLDLIKNGLFHNNVGERMQILQLTNTLIDKFRTTKVENRADLYKKDTQDDVFQSRVRSFVTQLLKFDDTTGLNKYFHLANRKPVLIYVKDDFLLDLLEVQKVFNNPIQFMKKLEAKNLKRLGSKIQTVLQELFQDERNYRNSSPLADPLKLKQQKPDTERKFLNEKISTQLFVPETYFESHFLTPKDEAFAELQKRDGQYVSKELKASKSRLQYICEIYIVVSLYSDLSQSAKLELLRDIGSPAGSKHLTDEDLPHSSAKYFLDIKKDILAEMKRIDSALYHTLLNLNVSEKSWWRWLLVGKDLKYGGVYFSDLLLSSEELERTETSLKEYLPFKNKKSFNTYVTPQVSRKMRTPLGLKQLKQMKVFNVEHALKELEEIRECDKNDEVDHIYQNERRCSLVWKTMRKRRTQDWLASTADLLEKSKDKELKKDEEMQIQDDEKIAEVEEQVKVEEKGMVNEAVEKDNKMNIEEISLKRNNEEELLSSETKKSKI</sequence>
<name>A5DWK9_LODEL</name>
<dbReference type="EMBL" id="CH981525">
    <property type="protein sequence ID" value="EDK43567.1"/>
    <property type="molecule type" value="Genomic_DNA"/>
</dbReference>
<proteinExistence type="predicted"/>
<dbReference type="Proteomes" id="UP000001996">
    <property type="component" value="Unassembled WGS sequence"/>
</dbReference>
<dbReference type="AlphaFoldDB" id="A5DWK9"/>
<dbReference type="STRING" id="379508.A5DWK9"/>
<evidence type="ECO:0000313" key="2">
    <source>
        <dbReference type="EMBL" id="EDK43567.1"/>
    </source>
</evidence>
<dbReference type="eggNOG" id="ENOG502RS0Y">
    <property type="taxonomic scope" value="Eukaryota"/>
</dbReference>
<evidence type="ECO:0000313" key="3">
    <source>
        <dbReference type="Proteomes" id="UP000001996"/>
    </source>
</evidence>
<dbReference type="OMA" id="GLNKYFH"/>
<dbReference type="KEGG" id="lel:PVL30_001721"/>
<protein>
    <submittedName>
        <fullName evidence="2">Uncharacterized protein</fullName>
    </submittedName>
</protein>
<reference evidence="2 3" key="1">
    <citation type="journal article" date="2009" name="Nature">
        <title>Evolution of pathogenicity and sexual reproduction in eight Candida genomes.</title>
        <authorList>
            <person name="Butler G."/>
            <person name="Rasmussen M.D."/>
            <person name="Lin M.F."/>
            <person name="Santos M.A."/>
            <person name="Sakthikumar S."/>
            <person name="Munro C.A."/>
            <person name="Rheinbay E."/>
            <person name="Grabherr M."/>
            <person name="Forche A."/>
            <person name="Reedy J.L."/>
            <person name="Agrafioti I."/>
            <person name="Arnaud M.B."/>
            <person name="Bates S."/>
            <person name="Brown A.J."/>
            <person name="Brunke S."/>
            <person name="Costanzo M.C."/>
            <person name="Fitzpatrick D.A."/>
            <person name="de Groot P.W."/>
            <person name="Harris D."/>
            <person name="Hoyer L.L."/>
            <person name="Hube B."/>
            <person name="Klis F.M."/>
            <person name="Kodira C."/>
            <person name="Lennard N."/>
            <person name="Logue M.E."/>
            <person name="Martin R."/>
            <person name="Neiman A.M."/>
            <person name="Nikolaou E."/>
            <person name="Quail M.A."/>
            <person name="Quinn J."/>
            <person name="Santos M.C."/>
            <person name="Schmitzberger F.F."/>
            <person name="Sherlock G."/>
            <person name="Shah P."/>
            <person name="Silverstein K.A."/>
            <person name="Skrzypek M.S."/>
            <person name="Soll D."/>
            <person name="Staggs R."/>
            <person name="Stansfield I."/>
            <person name="Stumpf M.P."/>
            <person name="Sudbery P.E."/>
            <person name="Srikantha T."/>
            <person name="Zeng Q."/>
            <person name="Berman J."/>
            <person name="Berriman M."/>
            <person name="Heitman J."/>
            <person name="Gow N.A."/>
            <person name="Lorenz M.C."/>
            <person name="Birren B.W."/>
            <person name="Kellis M."/>
            <person name="Cuomo C.A."/>
        </authorList>
    </citation>
    <scope>NUCLEOTIDE SEQUENCE [LARGE SCALE GENOMIC DNA]</scope>
    <source>
        <strain evidence="3">ATCC 11503 / BCRC 21390 / CBS 2605 / JCM 1781 / NBRC 1676 / NRRL YB-4239</strain>
    </source>
</reference>
<evidence type="ECO:0000256" key="1">
    <source>
        <dbReference type="SAM" id="MobiDB-lite"/>
    </source>
</evidence>
<dbReference type="InterPro" id="IPR021861">
    <property type="entry name" value="THO_THOC1"/>
</dbReference>
<feature type="compositionally biased region" description="Polar residues" evidence="1">
    <location>
        <begin position="82"/>
        <end position="95"/>
    </location>
</feature>
<gene>
    <name evidence="2" type="ORF">LELG_01745</name>
</gene>
<dbReference type="HOGENOM" id="CLU_012462_0_0_1"/>
<dbReference type="Pfam" id="PF11957">
    <property type="entry name" value="efThoc1"/>
    <property type="match status" value="1"/>
</dbReference>
<accession>A5DWK9</accession>